<proteinExistence type="predicted"/>
<sequence length="65" mass="6866">MKITNASARLYYIAGQKLAPGQTAEVDDSWKDNKSVQGAITKGELRVADKGEAVTASAVEKKGAK</sequence>
<dbReference type="EMBL" id="CP045913">
    <property type="protein sequence ID" value="QGH63427.1"/>
    <property type="molecule type" value="Genomic_DNA"/>
</dbReference>
<dbReference type="RefSeq" id="WP_129938650.1">
    <property type="nucleotide sequence ID" value="NZ_CP045913.1"/>
</dbReference>
<dbReference type="AlphaFoldDB" id="A0A5Q2VCY7"/>
<dbReference type="Proteomes" id="UP000381260">
    <property type="component" value="Chromosome"/>
</dbReference>
<organism evidence="1 2">
    <name type="scientific">Serratia proteamaculans</name>
    <dbReference type="NCBI Taxonomy" id="28151"/>
    <lineage>
        <taxon>Bacteria</taxon>
        <taxon>Pseudomonadati</taxon>
        <taxon>Pseudomonadota</taxon>
        <taxon>Gammaproteobacteria</taxon>
        <taxon>Enterobacterales</taxon>
        <taxon>Yersiniaceae</taxon>
        <taxon>Serratia</taxon>
    </lineage>
</organism>
<protein>
    <submittedName>
        <fullName evidence="1">Uncharacterized protein</fullName>
    </submittedName>
</protein>
<accession>A0A5Q2VCY7</accession>
<name>A0A5Q2VCY7_SERPR</name>
<gene>
    <name evidence="1" type="ORF">GHV41_22410</name>
</gene>
<evidence type="ECO:0000313" key="2">
    <source>
        <dbReference type="Proteomes" id="UP000381260"/>
    </source>
</evidence>
<evidence type="ECO:0000313" key="1">
    <source>
        <dbReference type="EMBL" id="QGH63427.1"/>
    </source>
</evidence>
<reference evidence="1 2" key="1">
    <citation type="submission" date="2019-11" db="EMBL/GenBank/DDBJ databases">
        <title>The Phosphoenolpyruvate Phosphotransferase System Regulates Serratia proteamaculans 336X Biofilm Formation and Wheat Roots colonization.</title>
        <authorList>
            <person name="Liu F."/>
        </authorList>
    </citation>
    <scope>NUCLEOTIDE SEQUENCE [LARGE SCALE GENOMIC DNA]</scope>
    <source>
        <strain evidence="1 2">336X</strain>
    </source>
</reference>